<keyword evidence="5" id="KW-0574">Periplasm</keyword>
<reference evidence="10 11" key="1">
    <citation type="submission" date="2019-03" db="EMBL/GenBank/DDBJ databases">
        <title>Genomic analyses of the natural microbiome of Caenorhabditis elegans.</title>
        <authorList>
            <person name="Samuel B."/>
        </authorList>
    </citation>
    <scope>NUCLEOTIDE SEQUENCE [LARGE SCALE GENOMIC DNA]</scope>
    <source>
        <strain evidence="10 11">BIGb0156</strain>
    </source>
</reference>
<evidence type="ECO:0000256" key="4">
    <source>
        <dbReference type="ARBA" id="ARBA00022729"/>
    </source>
</evidence>
<dbReference type="GO" id="GO:0030288">
    <property type="term" value="C:outer membrane-bounded periplasmic space"/>
    <property type="evidence" value="ECO:0007669"/>
    <property type="project" value="InterPro"/>
</dbReference>
<dbReference type="FunFam" id="2.60.40.10:FF:000458">
    <property type="entry name" value="Molecular chaperone FimC"/>
    <property type="match status" value="1"/>
</dbReference>
<evidence type="ECO:0000256" key="5">
    <source>
        <dbReference type="ARBA" id="ARBA00022764"/>
    </source>
</evidence>
<keyword evidence="3" id="KW-1029">Fimbrium biogenesis</keyword>
<dbReference type="OrthoDB" id="9131059at2"/>
<dbReference type="Gene3D" id="2.60.40.10">
    <property type="entry name" value="Immunoglobulins"/>
    <property type="match status" value="2"/>
</dbReference>
<dbReference type="InterPro" id="IPR016148">
    <property type="entry name" value="Pili_assmbl_chaperone_C"/>
</dbReference>
<comment type="subcellular location">
    <subcellularLocation>
        <location evidence="1">Periplasm</location>
    </subcellularLocation>
</comment>
<dbReference type="AlphaFoldDB" id="A0A4R6EMJ4"/>
<evidence type="ECO:0000259" key="8">
    <source>
        <dbReference type="Pfam" id="PF00345"/>
    </source>
</evidence>
<evidence type="ECO:0000256" key="2">
    <source>
        <dbReference type="ARBA" id="ARBA00007399"/>
    </source>
</evidence>
<dbReference type="SUPFAM" id="SSF49354">
    <property type="entry name" value="PapD-like"/>
    <property type="match status" value="1"/>
</dbReference>
<sequence>MKFLKKSILPLLLIAVSAPSFAGFSVGATRVIYNGNVKETSLSVKNTEDSNIYLIRSWVSSDKAGEKVPFIITPPLFRIEPGQDNAVRITQTSSSLPQDKESVYWLNTLAIPPATKEKNSLQFSINTRIKLIYRPTALNSKEAIGKAWQQLTFTRSANTVTANNPTPYYVNMTKVNIGGKEMKEGYMVPPKSSLKIENAPVGNSISWQAINDFGGLTEKANASM</sequence>
<dbReference type="SUPFAM" id="SSF49584">
    <property type="entry name" value="Periplasmic chaperone C-domain"/>
    <property type="match status" value="1"/>
</dbReference>
<evidence type="ECO:0000256" key="6">
    <source>
        <dbReference type="ARBA" id="ARBA00023186"/>
    </source>
</evidence>
<feature type="signal peptide" evidence="7">
    <location>
        <begin position="1"/>
        <end position="22"/>
    </location>
</feature>
<dbReference type="Pfam" id="PF00345">
    <property type="entry name" value="PapD_N"/>
    <property type="match status" value="1"/>
</dbReference>
<evidence type="ECO:0000313" key="10">
    <source>
        <dbReference type="EMBL" id="TDN59569.1"/>
    </source>
</evidence>
<keyword evidence="11" id="KW-1185">Reference proteome</keyword>
<dbReference type="InterPro" id="IPR050643">
    <property type="entry name" value="Periplasmic_pilus_chap"/>
</dbReference>
<feature type="domain" description="Pili assembly chaperone C-terminal" evidence="9">
    <location>
        <begin position="163"/>
        <end position="217"/>
    </location>
</feature>
<comment type="similarity">
    <text evidence="2">Belongs to the periplasmic pilus chaperone family.</text>
</comment>
<evidence type="ECO:0000313" key="11">
    <source>
        <dbReference type="Proteomes" id="UP000295530"/>
    </source>
</evidence>
<accession>A0A4R6EMJ4</accession>
<dbReference type="Pfam" id="PF02753">
    <property type="entry name" value="PapD_C"/>
    <property type="match status" value="1"/>
</dbReference>
<organism evidence="10 11">
    <name type="scientific">Scandinavium goeteborgense</name>
    <dbReference type="NCBI Taxonomy" id="1851514"/>
    <lineage>
        <taxon>Bacteria</taxon>
        <taxon>Pseudomonadati</taxon>
        <taxon>Pseudomonadota</taxon>
        <taxon>Gammaproteobacteria</taxon>
        <taxon>Enterobacterales</taxon>
        <taxon>Enterobacteriaceae</taxon>
        <taxon>Scandinavium</taxon>
    </lineage>
</organism>
<comment type="caution">
    <text evidence="10">The sequence shown here is derived from an EMBL/GenBank/DDBJ whole genome shotgun (WGS) entry which is preliminary data.</text>
</comment>
<gene>
    <name evidence="10" type="ORF">EC847_104175</name>
</gene>
<dbReference type="PRINTS" id="PR00969">
    <property type="entry name" value="CHAPERONPILI"/>
</dbReference>
<dbReference type="PANTHER" id="PTHR30251:SF2">
    <property type="entry name" value="FIMBRIAL CHAPERONE YADV-RELATED"/>
    <property type="match status" value="1"/>
</dbReference>
<dbReference type="InterPro" id="IPR036316">
    <property type="entry name" value="Pili_assmbl_chap_C_dom_sf"/>
</dbReference>
<protein>
    <submittedName>
        <fullName evidence="10">P pilus assembly chaperone PapD</fullName>
    </submittedName>
</protein>
<dbReference type="InterPro" id="IPR016147">
    <property type="entry name" value="Pili_assmbl_chaperone_N"/>
</dbReference>
<evidence type="ECO:0000259" key="9">
    <source>
        <dbReference type="Pfam" id="PF02753"/>
    </source>
</evidence>
<keyword evidence="6" id="KW-0143">Chaperone</keyword>
<dbReference type="RefSeq" id="WP_133460980.1">
    <property type="nucleotide sequence ID" value="NZ_SNVX01000004.1"/>
</dbReference>
<dbReference type="InterPro" id="IPR001829">
    <property type="entry name" value="Pili_assmbl_chaperone_bac"/>
</dbReference>
<evidence type="ECO:0000256" key="3">
    <source>
        <dbReference type="ARBA" id="ARBA00022558"/>
    </source>
</evidence>
<dbReference type="InterPro" id="IPR008962">
    <property type="entry name" value="PapD-like_sf"/>
</dbReference>
<dbReference type="GO" id="GO:0071555">
    <property type="term" value="P:cell wall organization"/>
    <property type="evidence" value="ECO:0007669"/>
    <property type="project" value="InterPro"/>
</dbReference>
<evidence type="ECO:0000256" key="7">
    <source>
        <dbReference type="SAM" id="SignalP"/>
    </source>
</evidence>
<dbReference type="EMBL" id="SNVX01000004">
    <property type="protein sequence ID" value="TDN59569.1"/>
    <property type="molecule type" value="Genomic_DNA"/>
</dbReference>
<feature type="chain" id="PRO_5020686893" evidence="7">
    <location>
        <begin position="23"/>
        <end position="224"/>
    </location>
</feature>
<evidence type="ECO:0000256" key="1">
    <source>
        <dbReference type="ARBA" id="ARBA00004418"/>
    </source>
</evidence>
<dbReference type="Proteomes" id="UP000295530">
    <property type="component" value="Unassembled WGS sequence"/>
</dbReference>
<proteinExistence type="inferred from homology"/>
<dbReference type="PANTHER" id="PTHR30251">
    <property type="entry name" value="PILUS ASSEMBLY CHAPERONE"/>
    <property type="match status" value="1"/>
</dbReference>
<feature type="domain" description="Pili assembly chaperone N-terminal" evidence="8">
    <location>
        <begin position="23"/>
        <end position="138"/>
    </location>
</feature>
<name>A0A4R6EMJ4_SCAGO</name>
<dbReference type="InterPro" id="IPR013783">
    <property type="entry name" value="Ig-like_fold"/>
</dbReference>
<keyword evidence="4 7" id="KW-0732">Signal</keyword>